<evidence type="ECO:0000313" key="1">
    <source>
        <dbReference type="EMBL" id="MDV2632210.1"/>
    </source>
</evidence>
<comment type="caution">
    <text evidence="1">The sequence shown here is derived from an EMBL/GenBank/DDBJ whole genome shotgun (WGS) entry which is preliminary data.</text>
</comment>
<organism evidence="1 2">
    <name type="scientific">Lactococcus lactis</name>
    <dbReference type="NCBI Taxonomy" id="1358"/>
    <lineage>
        <taxon>Bacteria</taxon>
        <taxon>Bacillati</taxon>
        <taxon>Bacillota</taxon>
        <taxon>Bacilli</taxon>
        <taxon>Lactobacillales</taxon>
        <taxon>Streptococcaceae</taxon>
        <taxon>Lactococcus</taxon>
    </lineage>
</organism>
<sequence>MSGILSEETEQKLIKSFLERLDSAVEAREMQHKEFPYMQQAELLKELGISTTYLTKLKAHGLKQVQLEENDRTVWYKRSAVEELMDSLAE</sequence>
<dbReference type="AlphaFoldDB" id="A0AAE4T0Z9"/>
<proteinExistence type="predicted"/>
<reference evidence="1" key="1">
    <citation type="submission" date="2023-10" db="EMBL/GenBank/DDBJ databases">
        <title>Production of high quality cheese from raw caw milk (raw cheese).</title>
        <authorList>
            <person name="Samouris G."/>
        </authorList>
    </citation>
    <scope>NUCLEOTIDE SEQUENCE</scope>
    <source>
        <strain evidence="1">M17-3</strain>
    </source>
</reference>
<protein>
    <submittedName>
        <fullName evidence="1">Uncharacterized protein</fullName>
    </submittedName>
</protein>
<evidence type="ECO:0000313" key="2">
    <source>
        <dbReference type="Proteomes" id="UP001186047"/>
    </source>
</evidence>
<dbReference type="EMBL" id="JAWHVL010000011">
    <property type="protein sequence ID" value="MDV2632210.1"/>
    <property type="molecule type" value="Genomic_DNA"/>
</dbReference>
<dbReference type="Proteomes" id="UP001186047">
    <property type="component" value="Unassembled WGS sequence"/>
</dbReference>
<dbReference type="RefSeq" id="WP_317059018.1">
    <property type="nucleotide sequence ID" value="NZ_JAWHVL010000011.1"/>
</dbReference>
<gene>
    <name evidence="1" type="ORF">RZO31_04875</name>
</gene>
<name>A0AAE4T0Z9_9LACT</name>
<accession>A0AAE4T0Z9</accession>